<keyword evidence="3" id="KW-1185">Reference proteome</keyword>
<sequence length="287" mass="31078" precursor="true">MPHESLRSPLPLIALLLTLKACGIAAAEDAATLGRFDVERDLLLAQFDLKTDVDDVHSVAAVATMLADPRLAGVRSHAVAGAYGVQTGPYVPANELFEAAFGDHWSDAHTDRQRAVGDVARLVEQTLRRGGDVWVAEGGQSDFSAAVLERVAESTPAADLAERFHVVQHSDWNEKSASPDALDHVRRRAAYHKIPDGNARGNGTPGLKTDGAIDWRARVTDPRLAALWDQALTIANQYNGREGRYHNGAIAEGGFDFSDASEVCWVFGFEGLADAEQFFDEFATRAE</sequence>
<dbReference type="OrthoDB" id="7403807at2"/>
<dbReference type="Proteomes" id="UP000315440">
    <property type="component" value="Unassembled WGS sequence"/>
</dbReference>
<feature type="chain" id="PRO_5022926469" evidence="1">
    <location>
        <begin position="28"/>
        <end position="287"/>
    </location>
</feature>
<dbReference type="AlphaFoldDB" id="A0A5C5ZQM2"/>
<organism evidence="2 3">
    <name type="scientific">Pseudobythopirellula maris</name>
    <dbReference type="NCBI Taxonomy" id="2527991"/>
    <lineage>
        <taxon>Bacteria</taxon>
        <taxon>Pseudomonadati</taxon>
        <taxon>Planctomycetota</taxon>
        <taxon>Planctomycetia</taxon>
        <taxon>Pirellulales</taxon>
        <taxon>Lacipirellulaceae</taxon>
        <taxon>Pseudobythopirellula</taxon>
    </lineage>
</organism>
<dbReference type="EMBL" id="SJPQ01000002">
    <property type="protein sequence ID" value="TWT89091.1"/>
    <property type="molecule type" value="Genomic_DNA"/>
</dbReference>
<comment type="caution">
    <text evidence="2">The sequence shown here is derived from an EMBL/GenBank/DDBJ whole genome shotgun (WGS) entry which is preliminary data.</text>
</comment>
<evidence type="ECO:0000313" key="2">
    <source>
        <dbReference type="EMBL" id="TWT89091.1"/>
    </source>
</evidence>
<name>A0A5C5ZQM2_9BACT</name>
<evidence type="ECO:0000256" key="1">
    <source>
        <dbReference type="SAM" id="SignalP"/>
    </source>
</evidence>
<gene>
    <name evidence="2" type="ORF">Mal64_25830</name>
</gene>
<feature type="signal peptide" evidence="1">
    <location>
        <begin position="1"/>
        <end position="27"/>
    </location>
</feature>
<reference evidence="2 3" key="1">
    <citation type="submission" date="2019-02" db="EMBL/GenBank/DDBJ databases">
        <title>Deep-cultivation of Planctomycetes and their phenomic and genomic characterization uncovers novel biology.</title>
        <authorList>
            <person name="Wiegand S."/>
            <person name="Jogler M."/>
            <person name="Boedeker C."/>
            <person name="Pinto D."/>
            <person name="Vollmers J."/>
            <person name="Rivas-Marin E."/>
            <person name="Kohn T."/>
            <person name="Peeters S.H."/>
            <person name="Heuer A."/>
            <person name="Rast P."/>
            <person name="Oberbeckmann S."/>
            <person name="Bunk B."/>
            <person name="Jeske O."/>
            <person name="Meyerdierks A."/>
            <person name="Storesund J.E."/>
            <person name="Kallscheuer N."/>
            <person name="Luecker S."/>
            <person name="Lage O.M."/>
            <person name="Pohl T."/>
            <person name="Merkel B.J."/>
            <person name="Hornburger P."/>
            <person name="Mueller R.-W."/>
            <person name="Bruemmer F."/>
            <person name="Labrenz M."/>
            <person name="Spormann A.M."/>
            <person name="Op Den Camp H."/>
            <person name="Overmann J."/>
            <person name="Amann R."/>
            <person name="Jetten M.S.M."/>
            <person name="Mascher T."/>
            <person name="Medema M.H."/>
            <person name="Devos D.P."/>
            <person name="Kaster A.-K."/>
            <person name="Ovreas L."/>
            <person name="Rohde M."/>
            <person name="Galperin M.Y."/>
            <person name="Jogler C."/>
        </authorList>
    </citation>
    <scope>NUCLEOTIDE SEQUENCE [LARGE SCALE GENOMIC DNA]</scope>
    <source>
        <strain evidence="2 3">Mal64</strain>
    </source>
</reference>
<accession>A0A5C5ZQM2</accession>
<dbReference type="RefSeq" id="WP_146400697.1">
    <property type="nucleotide sequence ID" value="NZ_SJPQ01000002.1"/>
</dbReference>
<proteinExistence type="predicted"/>
<evidence type="ECO:0000313" key="3">
    <source>
        <dbReference type="Proteomes" id="UP000315440"/>
    </source>
</evidence>
<protein>
    <submittedName>
        <fullName evidence="2">Uncharacterized protein</fullName>
    </submittedName>
</protein>
<keyword evidence="1" id="KW-0732">Signal</keyword>